<gene>
    <name evidence="1" type="ORF">BSL82_15785</name>
</gene>
<dbReference type="STRING" id="1921510.BSL82_15785"/>
<dbReference type="Proteomes" id="UP000182063">
    <property type="component" value="Chromosome"/>
</dbReference>
<dbReference type="AlphaFoldDB" id="A0A1L3ZY53"/>
<organism evidence="1 2">
    <name type="scientific">Tardibacter chloracetimidivorans</name>
    <dbReference type="NCBI Taxonomy" id="1921510"/>
    <lineage>
        <taxon>Bacteria</taxon>
        <taxon>Pseudomonadati</taxon>
        <taxon>Pseudomonadota</taxon>
        <taxon>Alphaproteobacteria</taxon>
        <taxon>Sphingomonadales</taxon>
        <taxon>Sphingomonadaceae</taxon>
        <taxon>Tardibacter</taxon>
    </lineage>
</organism>
<reference evidence="2" key="1">
    <citation type="submission" date="2016-11" db="EMBL/GenBank/DDBJ databases">
        <title>Complete Genome Sequence of alachlor-degrading Sphingomonas sp. strain JJ-A5.</title>
        <authorList>
            <person name="Lee H."/>
            <person name="Ka J.-O."/>
        </authorList>
    </citation>
    <scope>NUCLEOTIDE SEQUENCE [LARGE SCALE GENOMIC DNA]</scope>
    <source>
        <strain evidence="2">JJ-A5</strain>
    </source>
</reference>
<proteinExistence type="predicted"/>
<evidence type="ECO:0000313" key="1">
    <source>
        <dbReference type="EMBL" id="API60566.1"/>
    </source>
</evidence>
<name>A0A1L3ZY53_9SPHN</name>
<evidence type="ECO:0000313" key="2">
    <source>
        <dbReference type="Proteomes" id="UP000182063"/>
    </source>
</evidence>
<keyword evidence="2" id="KW-1185">Reference proteome</keyword>
<sequence>MKYDISKDNLMTDEQCTRCGHENAIWVAHSPLWNAVMRGGCINGEPEFNDMVCSACFMELAEAKGLATKFRVTAEEINTPLQMTTPSGRVWDDKKWLWVED</sequence>
<dbReference type="OrthoDB" id="7603835at2"/>
<protein>
    <submittedName>
        <fullName evidence="1">Uncharacterized protein</fullName>
    </submittedName>
</protein>
<dbReference type="KEGG" id="sphj:BSL82_15785"/>
<accession>A0A1L3ZY53</accession>
<dbReference type="EMBL" id="CP018221">
    <property type="protein sequence ID" value="API60566.1"/>
    <property type="molecule type" value="Genomic_DNA"/>
</dbReference>